<dbReference type="SMART" id="SM01262">
    <property type="entry name" value="LAMTOR"/>
    <property type="match status" value="1"/>
</dbReference>
<keyword evidence="5" id="KW-0449">Lipoprotein</keyword>
<dbReference type="GO" id="GO:0016197">
    <property type="term" value="P:endosomal transport"/>
    <property type="evidence" value="ECO:0007669"/>
    <property type="project" value="InterPro"/>
</dbReference>
<dbReference type="Pfam" id="PF15454">
    <property type="entry name" value="LAMTOR"/>
    <property type="match status" value="1"/>
</dbReference>
<dbReference type="GO" id="GO:0001919">
    <property type="term" value="P:regulation of receptor recycling"/>
    <property type="evidence" value="ECO:0007669"/>
    <property type="project" value="InterPro"/>
</dbReference>
<keyword evidence="3" id="KW-0472">Membrane</keyword>
<comment type="caution">
    <text evidence="6">The sequence shown here is derived from an EMBL/GenBank/DDBJ whole genome shotgun (WGS) entry which is preliminary data.</text>
</comment>
<dbReference type="InterPro" id="IPR028209">
    <property type="entry name" value="LAMTOR1/MEH1"/>
</dbReference>
<dbReference type="GO" id="GO:0071986">
    <property type="term" value="C:Ragulator complex"/>
    <property type="evidence" value="ECO:0007669"/>
    <property type="project" value="InterPro"/>
</dbReference>
<protein>
    <submittedName>
        <fullName evidence="6">Meh1 protein</fullName>
    </submittedName>
</protein>
<name>A0AAV5RSS3_MAUHU</name>
<sequence length="204" mass="22745">MGAVLSCCQGRNSAEEESLLRSQQAGYGANGVHDNDNAEYIEQQKQQEAERIAQLRENELRNIVNNTNDKLIDISMISNSGIVVNGDDQNSDRRGDLYDRLDADNGDDNHLMPKTSNLAAIMSNSASIHYPAQQNDDNIDDDRINSQSHDHTAAKEEAVFTPLDTKTQLSEQTREALRTLLQQTEESLKSQLTIEAPKDLVIDF</sequence>
<reference evidence="6 7" key="1">
    <citation type="journal article" date="2023" name="Elife">
        <title>Identification of key yeast species and microbe-microbe interactions impacting larval growth of Drosophila in the wild.</title>
        <authorList>
            <person name="Mure A."/>
            <person name="Sugiura Y."/>
            <person name="Maeda R."/>
            <person name="Honda K."/>
            <person name="Sakurai N."/>
            <person name="Takahashi Y."/>
            <person name="Watada M."/>
            <person name="Katoh T."/>
            <person name="Gotoh A."/>
            <person name="Gotoh Y."/>
            <person name="Taniguchi I."/>
            <person name="Nakamura K."/>
            <person name="Hayashi T."/>
            <person name="Katayama T."/>
            <person name="Uemura T."/>
            <person name="Hattori Y."/>
        </authorList>
    </citation>
    <scope>NUCLEOTIDE SEQUENCE [LARGE SCALE GENOMIC DNA]</scope>
    <source>
        <strain evidence="6 7">KH-74</strain>
    </source>
</reference>
<gene>
    <name evidence="6" type="ORF">DAKH74_002000</name>
</gene>
<dbReference type="AlphaFoldDB" id="A0AAV5RSS3"/>
<evidence type="ECO:0000256" key="3">
    <source>
        <dbReference type="ARBA" id="ARBA00023136"/>
    </source>
</evidence>
<keyword evidence="7" id="KW-1185">Reference proteome</keyword>
<dbReference type="GO" id="GO:0031902">
    <property type="term" value="C:late endosome membrane"/>
    <property type="evidence" value="ECO:0007669"/>
    <property type="project" value="InterPro"/>
</dbReference>
<evidence type="ECO:0000256" key="4">
    <source>
        <dbReference type="ARBA" id="ARBA00023139"/>
    </source>
</evidence>
<evidence type="ECO:0000256" key="5">
    <source>
        <dbReference type="ARBA" id="ARBA00023288"/>
    </source>
</evidence>
<keyword evidence="4" id="KW-0564">Palmitate</keyword>
<comment type="subcellular location">
    <subcellularLocation>
        <location evidence="1">Endomembrane system</location>
    </subcellularLocation>
</comment>
<organism evidence="6 7">
    <name type="scientific">Maudiozyma humilis</name>
    <name type="common">Sour dough yeast</name>
    <name type="synonym">Kazachstania humilis</name>
    <dbReference type="NCBI Taxonomy" id="51915"/>
    <lineage>
        <taxon>Eukaryota</taxon>
        <taxon>Fungi</taxon>
        <taxon>Dikarya</taxon>
        <taxon>Ascomycota</taxon>
        <taxon>Saccharomycotina</taxon>
        <taxon>Saccharomycetes</taxon>
        <taxon>Saccharomycetales</taxon>
        <taxon>Saccharomycetaceae</taxon>
        <taxon>Maudiozyma</taxon>
    </lineage>
</organism>
<evidence type="ECO:0000256" key="2">
    <source>
        <dbReference type="ARBA" id="ARBA00022707"/>
    </source>
</evidence>
<evidence type="ECO:0000313" key="6">
    <source>
        <dbReference type="EMBL" id="GMM53584.1"/>
    </source>
</evidence>
<dbReference type="Proteomes" id="UP001377567">
    <property type="component" value="Unassembled WGS sequence"/>
</dbReference>
<evidence type="ECO:0000256" key="1">
    <source>
        <dbReference type="ARBA" id="ARBA00004308"/>
    </source>
</evidence>
<evidence type="ECO:0000313" key="7">
    <source>
        <dbReference type="Proteomes" id="UP001377567"/>
    </source>
</evidence>
<keyword evidence="2" id="KW-0519">Myristate</keyword>
<dbReference type="GO" id="GO:0032008">
    <property type="term" value="P:positive regulation of TOR signaling"/>
    <property type="evidence" value="ECO:0007669"/>
    <property type="project" value="InterPro"/>
</dbReference>
<dbReference type="EMBL" id="BTGD01000001">
    <property type="protein sequence ID" value="GMM53584.1"/>
    <property type="molecule type" value="Genomic_DNA"/>
</dbReference>
<proteinExistence type="predicted"/>
<dbReference type="GO" id="GO:0043410">
    <property type="term" value="P:positive regulation of MAPK cascade"/>
    <property type="evidence" value="ECO:0007669"/>
    <property type="project" value="InterPro"/>
</dbReference>
<dbReference type="GO" id="GO:0045121">
    <property type="term" value="C:membrane raft"/>
    <property type="evidence" value="ECO:0007669"/>
    <property type="project" value="InterPro"/>
</dbReference>
<accession>A0AAV5RSS3</accession>
<dbReference type="GO" id="GO:0071230">
    <property type="term" value="P:cellular response to amino acid stimulus"/>
    <property type="evidence" value="ECO:0007669"/>
    <property type="project" value="InterPro"/>
</dbReference>